<evidence type="ECO:0000313" key="1">
    <source>
        <dbReference type="EMBL" id="GBN20386.1"/>
    </source>
</evidence>
<gene>
    <name evidence="2" type="ORF">AVEN_10748_1</name>
    <name evidence="4" type="ORF">AVEN_209822_1</name>
    <name evidence="1" type="ORF">AVEN_239060_1</name>
    <name evidence="3" type="ORF">AVEN_54489_1</name>
</gene>
<protein>
    <submittedName>
        <fullName evidence="2">Uncharacterized protein</fullName>
    </submittedName>
</protein>
<comment type="caution">
    <text evidence="2">The sequence shown here is derived from an EMBL/GenBank/DDBJ whole genome shotgun (WGS) entry which is preliminary data.</text>
</comment>
<organism evidence="2 5">
    <name type="scientific">Araneus ventricosus</name>
    <name type="common">Orbweaver spider</name>
    <name type="synonym">Epeira ventricosa</name>
    <dbReference type="NCBI Taxonomy" id="182803"/>
    <lineage>
        <taxon>Eukaryota</taxon>
        <taxon>Metazoa</taxon>
        <taxon>Ecdysozoa</taxon>
        <taxon>Arthropoda</taxon>
        <taxon>Chelicerata</taxon>
        <taxon>Arachnida</taxon>
        <taxon>Araneae</taxon>
        <taxon>Araneomorphae</taxon>
        <taxon>Entelegynae</taxon>
        <taxon>Araneoidea</taxon>
        <taxon>Araneidae</taxon>
        <taxon>Araneus</taxon>
    </lineage>
</organism>
<name>A0A4Y2M039_ARAVE</name>
<accession>A0A4Y2M039</accession>
<evidence type="ECO:0000313" key="2">
    <source>
        <dbReference type="EMBL" id="GBN20395.1"/>
    </source>
</evidence>
<evidence type="ECO:0000313" key="5">
    <source>
        <dbReference type="Proteomes" id="UP000499080"/>
    </source>
</evidence>
<dbReference type="Proteomes" id="UP000499080">
    <property type="component" value="Unassembled WGS sequence"/>
</dbReference>
<dbReference type="EMBL" id="BGPR01121060">
    <property type="protein sequence ID" value="GBN20417.1"/>
    <property type="molecule type" value="Genomic_DNA"/>
</dbReference>
<proteinExistence type="predicted"/>
<dbReference type="EMBL" id="BGPR01121071">
    <property type="protein sequence ID" value="GBN20452.1"/>
    <property type="molecule type" value="Genomic_DNA"/>
</dbReference>
<sequence length="94" mass="10949">MIAFKTRYINNNAGCNVHVLHRSLVSRRIWWELQMAHFRVGIALVDVVDDHEMLDSICNTSEDLWWMKSFQGTGVSLRSLELISELIISFQNQI</sequence>
<dbReference type="EMBL" id="BGPR01121051">
    <property type="protein sequence ID" value="GBN20386.1"/>
    <property type="molecule type" value="Genomic_DNA"/>
</dbReference>
<keyword evidence="5" id="KW-1185">Reference proteome</keyword>
<evidence type="ECO:0000313" key="3">
    <source>
        <dbReference type="EMBL" id="GBN20417.1"/>
    </source>
</evidence>
<dbReference type="EMBL" id="BGPR01121055">
    <property type="protein sequence ID" value="GBN20395.1"/>
    <property type="molecule type" value="Genomic_DNA"/>
</dbReference>
<dbReference type="AlphaFoldDB" id="A0A4Y2M039"/>
<reference evidence="2 5" key="1">
    <citation type="journal article" date="2019" name="Sci. Rep.">
        <title>Orb-weaving spider Araneus ventricosus genome elucidates the spidroin gene catalogue.</title>
        <authorList>
            <person name="Kono N."/>
            <person name="Nakamura H."/>
            <person name="Ohtoshi R."/>
            <person name="Moran D.A.P."/>
            <person name="Shinohara A."/>
            <person name="Yoshida Y."/>
            <person name="Fujiwara M."/>
            <person name="Mori M."/>
            <person name="Tomita M."/>
            <person name="Arakawa K."/>
        </authorList>
    </citation>
    <scope>NUCLEOTIDE SEQUENCE [LARGE SCALE GENOMIC DNA]</scope>
</reference>
<evidence type="ECO:0000313" key="4">
    <source>
        <dbReference type="EMBL" id="GBN20452.1"/>
    </source>
</evidence>